<keyword evidence="5" id="KW-1185">Reference proteome</keyword>
<evidence type="ECO:0000259" key="3">
    <source>
        <dbReference type="PROSITE" id="PS51352"/>
    </source>
</evidence>
<dbReference type="RefSeq" id="WP_343755133.1">
    <property type="nucleotide sequence ID" value="NZ_BAAACW010000090.1"/>
</dbReference>
<feature type="compositionally biased region" description="Acidic residues" evidence="2">
    <location>
        <begin position="42"/>
        <end position="61"/>
    </location>
</feature>
<evidence type="ECO:0000256" key="2">
    <source>
        <dbReference type="SAM" id="MobiDB-lite"/>
    </source>
</evidence>
<organism evidence="4 5">
    <name type="scientific">Alkalibacterium iburiense</name>
    <dbReference type="NCBI Taxonomy" id="290589"/>
    <lineage>
        <taxon>Bacteria</taxon>
        <taxon>Bacillati</taxon>
        <taxon>Bacillota</taxon>
        <taxon>Bacilli</taxon>
        <taxon>Lactobacillales</taxon>
        <taxon>Carnobacteriaceae</taxon>
        <taxon>Alkalibacterium</taxon>
    </lineage>
</organism>
<dbReference type="PROSITE" id="PS51352">
    <property type="entry name" value="THIOREDOXIN_2"/>
    <property type="match status" value="1"/>
</dbReference>
<dbReference type="EMBL" id="BAAACW010000090">
    <property type="protein sequence ID" value="GAA0362880.1"/>
    <property type="molecule type" value="Genomic_DNA"/>
</dbReference>
<dbReference type="Pfam" id="PF00578">
    <property type="entry name" value="AhpC-TSA"/>
    <property type="match status" value="1"/>
</dbReference>
<feature type="region of interest" description="Disordered" evidence="2">
    <location>
        <begin position="34"/>
        <end position="63"/>
    </location>
</feature>
<dbReference type="PROSITE" id="PS00194">
    <property type="entry name" value="THIOREDOXIN_1"/>
    <property type="match status" value="1"/>
</dbReference>
<accession>A0ABN0XG66</accession>
<dbReference type="InterPro" id="IPR050553">
    <property type="entry name" value="Thioredoxin_ResA/DsbE_sf"/>
</dbReference>
<keyword evidence="1" id="KW-1015">Disulfide bond</keyword>
<dbReference type="CDD" id="cd02966">
    <property type="entry name" value="TlpA_like_family"/>
    <property type="match status" value="1"/>
</dbReference>
<dbReference type="PANTHER" id="PTHR42852">
    <property type="entry name" value="THIOL:DISULFIDE INTERCHANGE PROTEIN DSBE"/>
    <property type="match status" value="1"/>
</dbReference>
<protein>
    <recommendedName>
        <fullName evidence="3">Thioredoxin domain-containing protein</fullName>
    </recommendedName>
</protein>
<dbReference type="PANTHER" id="PTHR42852:SF1">
    <property type="entry name" value="THIOREDOXIN-LIKE PROTEIN YNEN"/>
    <property type="match status" value="1"/>
</dbReference>
<comment type="caution">
    <text evidence="4">The sequence shown here is derived from an EMBL/GenBank/DDBJ whole genome shotgun (WGS) entry which is preliminary data.</text>
</comment>
<dbReference type="InterPro" id="IPR036249">
    <property type="entry name" value="Thioredoxin-like_sf"/>
</dbReference>
<evidence type="ECO:0000256" key="1">
    <source>
        <dbReference type="ARBA" id="ARBA00023157"/>
    </source>
</evidence>
<sequence>MLKKGLWVLLALVFVFIIGDFVIGLNEEETVREQASTTTPVEIEESFEEDNIDPDTNDTDESVASQGSMMQYGISPGNIAYDFELQDMEGNIVQLSDFRGQKVFLNFWASWCPPCRVEMPHLQEFYEEQVDVVVLGVNVTSSESNIANVASFMDELNLTFPNVYGTDDIATLYSIESLPTSYFIDSKGLISERVVGPVTKDILQARFSLID</sequence>
<dbReference type="InterPro" id="IPR013766">
    <property type="entry name" value="Thioredoxin_domain"/>
</dbReference>
<proteinExistence type="predicted"/>
<dbReference type="InterPro" id="IPR000866">
    <property type="entry name" value="AhpC/TSA"/>
</dbReference>
<evidence type="ECO:0000313" key="5">
    <source>
        <dbReference type="Proteomes" id="UP001501166"/>
    </source>
</evidence>
<dbReference type="InterPro" id="IPR017937">
    <property type="entry name" value="Thioredoxin_CS"/>
</dbReference>
<gene>
    <name evidence="4" type="ORF">GCM10008932_14220</name>
</gene>
<name>A0ABN0XG66_9LACT</name>
<feature type="domain" description="Thioredoxin" evidence="3">
    <location>
        <begin position="74"/>
        <end position="211"/>
    </location>
</feature>
<dbReference type="SUPFAM" id="SSF52833">
    <property type="entry name" value="Thioredoxin-like"/>
    <property type="match status" value="1"/>
</dbReference>
<evidence type="ECO:0000313" key="4">
    <source>
        <dbReference type="EMBL" id="GAA0362880.1"/>
    </source>
</evidence>
<reference evidence="4 5" key="1">
    <citation type="journal article" date="2019" name="Int. J. Syst. Evol. Microbiol.">
        <title>The Global Catalogue of Microorganisms (GCM) 10K type strain sequencing project: providing services to taxonomists for standard genome sequencing and annotation.</title>
        <authorList>
            <consortium name="The Broad Institute Genomics Platform"/>
            <consortium name="The Broad Institute Genome Sequencing Center for Infectious Disease"/>
            <person name="Wu L."/>
            <person name="Ma J."/>
        </authorList>
    </citation>
    <scope>NUCLEOTIDE SEQUENCE [LARGE SCALE GENOMIC DNA]</scope>
    <source>
        <strain evidence="4 5">JCM 12662</strain>
    </source>
</reference>
<dbReference type="Proteomes" id="UP001501166">
    <property type="component" value="Unassembled WGS sequence"/>
</dbReference>
<dbReference type="Gene3D" id="3.40.30.10">
    <property type="entry name" value="Glutaredoxin"/>
    <property type="match status" value="1"/>
</dbReference>